<name>A0A2P8H4Q0_9BACL</name>
<sequence length="56" mass="6418">MFCSAQRVDGVESSLKNKIWLGMRGSNIYFAGNYSHLLERWLYYGGTAKLSLFPLK</sequence>
<reference evidence="1 2" key="1">
    <citation type="submission" date="2018-03" db="EMBL/GenBank/DDBJ databases">
        <title>Genomic Encyclopedia of Type Strains, Phase III (KMG-III): the genomes of soil and plant-associated and newly described type strains.</title>
        <authorList>
            <person name="Whitman W."/>
        </authorList>
    </citation>
    <scope>NUCLEOTIDE SEQUENCE [LARGE SCALE GENOMIC DNA]</scope>
    <source>
        <strain evidence="1 2">CGMCC 1.12259</strain>
    </source>
</reference>
<dbReference type="AlphaFoldDB" id="A0A2P8H4Q0"/>
<evidence type="ECO:0000313" key="1">
    <source>
        <dbReference type="EMBL" id="PSL41170.1"/>
    </source>
</evidence>
<comment type="caution">
    <text evidence="1">The sequence shown here is derived from an EMBL/GenBank/DDBJ whole genome shotgun (WGS) entry which is preliminary data.</text>
</comment>
<dbReference type="Proteomes" id="UP000242682">
    <property type="component" value="Unassembled WGS sequence"/>
</dbReference>
<accession>A0A2P8H4Q0</accession>
<evidence type="ECO:0000313" key="2">
    <source>
        <dbReference type="Proteomes" id="UP000242682"/>
    </source>
</evidence>
<gene>
    <name evidence="1" type="ORF">B0H99_103306</name>
</gene>
<dbReference type="EMBL" id="PYAT01000003">
    <property type="protein sequence ID" value="PSL41170.1"/>
    <property type="molecule type" value="Genomic_DNA"/>
</dbReference>
<keyword evidence="2" id="KW-1185">Reference proteome</keyword>
<organism evidence="1 2">
    <name type="scientific">Planomicrobium soli</name>
    <dbReference type="NCBI Taxonomy" id="1176648"/>
    <lineage>
        <taxon>Bacteria</taxon>
        <taxon>Bacillati</taxon>
        <taxon>Bacillota</taxon>
        <taxon>Bacilli</taxon>
        <taxon>Bacillales</taxon>
        <taxon>Caryophanaceae</taxon>
        <taxon>Planomicrobium</taxon>
    </lineage>
</organism>
<protein>
    <submittedName>
        <fullName evidence="1">Uncharacterized protein</fullName>
    </submittedName>
</protein>
<proteinExistence type="predicted"/>